<dbReference type="InterPro" id="IPR000073">
    <property type="entry name" value="AB_hydrolase_1"/>
</dbReference>
<dbReference type="Proteomes" id="UP000623467">
    <property type="component" value="Unassembled WGS sequence"/>
</dbReference>
<dbReference type="PANTHER" id="PTHR43798:SF31">
    <property type="entry name" value="AB HYDROLASE SUPERFAMILY PROTEIN YCLE"/>
    <property type="match status" value="1"/>
</dbReference>
<organism evidence="3 4">
    <name type="scientific">Mycena sanguinolenta</name>
    <dbReference type="NCBI Taxonomy" id="230812"/>
    <lineage>
        <taxon>Eukaryota</taxon>
        <taxon>Fungi</taxon>
        <taxon>Dikarya</taxon>
        <taxon>Basidiomycota</taxon>
        <taxon>Agaricomycotina</taxon>
        <taxon>Agaricomycetes</taxon>
        <taxon>Agaricomycetidae</taxon>
        <taxon>Agaricales</taxon>
        <taxon>Marasmiineae</taxon>
        <taxon>Mycenaceae</taxon>
        <taxon>Mycena</taxon>
    </lineage>
</organism>
<evidence type="ECO:0000313" key="3">
    <source>
        <dbReference type="EMBL" id="KAF7366772.1"/>
    </source>
</evidence>
<comment type="caution">
    <text evidence="3">The sequence shown here is derived from an EMBL/GenBank/DDBJ whole genome shotgun (WGS) entry which is preliminary data.</text>
</comment>
<dbReference type="Pfam" id="PF12697">
    <property type="entry name" value="Abhydrolase_6"/>
    <property type="match status" value="1"/>
</dbReference>
<reference evidence="3" key="1">
    <citation type="submission" date="2020-05" db="EMBL/GenBank/DDBJ databases">
        <title>Mycena genomes resolve the evolution of fungal bioluminescence.</title>
        <authorList>
            <person name="Tsai I.J."/>
        </authorList>
    </citation>
    <scope>NUCLEOTIDE SEQUENCE</scope>
    <source>
        <strain evidence="3">160909Yilan</strain>
    </source>
</reference>
<keyword evidence="4" id="KW-1185">Reference proteome</keyword>
<sequence>MQSLHSIVTAPGTTLDVFTSIPTKKSSKPTLLFVHFWGGSRRTFSALASRLSADFPLILPTLRGWGGSIGPDDPAAYGTTNNADDLAALVAHLRADKALAGLFQHGIIIVGHSMGAKIAQLELPTEMREQQITAYSSRESAELALKYVLLGSDVGAEELCLLVDDCVDGNDHARMAWPAYGVQDDYEALLADRSVNIPVAVVVGGLDKVETAERVDEKVVRVLKEAGASVTVTVLEGVGHMMPVEAPMELEKIICNFVEQK</sequence>
<keyword evidence="1 3" id="KW-0378">Hydrolase</keyword>
<protein>
    <submittedName>
        <fullName evidence="3">Alpha/beta fold family hydrolase</fullName>
    </submittedName>
</protein>
<name>A0A8H6YXJ2_9AGAR</name>
<evidence type="ECO:0000313" key="4">
    <source>
        <dbReference type="Proteomes" id="UP000623467"/>
    </source>
</evidence>
<accession>A0A8H6YXJ2</accession>
<evidence type="ECO:0000259" key="2">
    <source>
        <dbReference type="Pfam" id="PF12697"/>
    </source>
</evidence>
<dbReference type="AlphaFoldDB" id="A0A8H6YXJ2"/>
<dbReference type="InterPro" id="IPR029058">
    <property type="entry name" value="AB_hydrolase_fold"/>
</dbReference>
<dbReference type="PANTHER" id="PTHR43798">
    <property type="entry name" value="MONOACYLGLYCEROL LIPASE"/>
    <property type="match status" value="1"/>
</dbReference>
<evidence type="ECO:0000256" key="1">
    <source>
        <dbReference type="ARBA" id="ARBA00022801"/>
    </source>
</evidence>
<dbReference type="GO" id="GO:0016020">
    <property type="term" value="C:membrane"/>
    <property type="evidence" value="ECO:0007669"/>
    <property type="project" value="TreeGrafter"/>
</dbReference>
<dbReference type="Gene3D" id="3.40.50.1820">
    <property type="entry name" value="alpha/beta hydrolase"/>
    <property type="match status" value="2"/>
</dbReference>
<gene>
    <name evidence="3" type="ORF">MSAN_00935500</name>
</gene>
<dbReference type="OrthoDB" id="2498029at2759"/>
<dbReference type="GO" id="GO:0016787">
    <property type="term" value="F:hydrolase activity"/>
    <property type="evidence" value="ECO:0007669"/>
    <property type="project" value="UniProtKB-KW"/>
</dbReference>
<dbReference type="InterPro" id="IPR050266">
    <property type="entry name" value="AB_hydrolase_sf"/>
</dbReference>
<proteinExistence type="predicted"/>
<dbReference type="SUPFAM" id="SSF53474">
    <property type="entry name" value="alpha/beta-Hydrolases"/>
    <property type="match status" value="1"/>
</dbReference>
<dbReference type="EMBL" id="JACAZH010000006">
    <property type="protein sequence ID" value="KAF7366772.1"/>
    <property type="molecule type" value="Genomic_DNA"/>
</dbReference>
<feature type="domain" description="AB hydrolase-1" evidence="2">
    <location>
        <begin position="31"/>
        <end position="249"/>
    </location>
</feature>